<dbReference type="AlphaFoldDB" id="A0AAV3PLS5"/>
<feature type="region of interest" description="Disordered" evidence="1">
    <location>
        <begin position="12"/>
        <end position="85"/>
    </location>
</feature>
<dbReference type="Proteomes" id="UP001454036">
    <property type="component" value="Unassembled WGS sequence"/>
</dbReference>
<feature type="compositionally biased region" description="Basic residues" evidence="1">
    <location>
        <begin position="60"/>
        <end position="85"/>
    </location>
</feature>
<keyword evidence="3" id="KW-1185">Reference proteome</keyword>
<evidence type="ECO:0000313" key="3">
    <source>
        <dbReference type="Proteomes" id="UP001454036"/>
    </source>
</evidence>
<name>A0AAV3PLS5_LITER</name>
<evidence type="ECO:0000313" key="2">
    <source>
        <dbReference type="EMBL" id="GAA0152559.1"/>
    </source>
</evidence>
<comment type="caution">
    <text evidence="2">The sequence shown here is derived from an EMBL/GenBank/DDBJ whole genome shotgun (WGS) entry which is preliminary data.</text>
</comment>
<gene>
    <name evidence="2" type="ORF">LIER_11009</name>
</gene>
<accession>A0AAV3PLS5</accession>
<feature type="compositionally biased region" description="Basic and acidic residues" evidence="1">
    <location>
        <begin position="36"/>
        <end position="56"/>
    </location>
</feature>
<protein>
    <submittedName>
        <fullName evidence="2">Uncharacterized protein</fullName>
    </submittedName>
</protein>
<proteinExistence type="predicted"/>
<reference evidence="2 3" key="1">
    <citation type="submission" date="2024-01" db="EMBL/GenBank/DDBJ databases">
        <title>The complete chloroplast genome sequence of Lithospermum erythrorhizon: insights into the phylogenetic relationship among Boraginaceae species and the maternal lineages of purple gromwells.</title>
        <authorList>
            <person name="Okada T."/>
            <person name="Watanabe K."/>
        </authorList>
    </citation>
    <scope>NUCLEOTIDE SEQUENCE [LARGE SCALE GENOMIC DNA]</scope>
</reference>
<evidence type="ECO:0000256" key="1">
    <source>
        <dbReference type="SAM" id="MobiDB-lite"/>
    </source>
</evidence>
<sequence>MRLLFLPAGFRGMHGDNRRFRGGKKQHSIPNAHVPSEIKDMEQIRKERQTKADRMSYVKSKSKKGKFGGKNGKRGVKGGKGRNKK</sequence>
<dbReference type="EMBL" id="BAABME010002006">
    <property type="protein sequence ID" value="GAA0152559.1"/>
    <property type="molecule type" value="Genomic_DNA"/>
</dbReference>
<organism evidence="2 3">
    <name type="scientific">Lithospermum erythrorhizon</name>
    <name type="common">Purple gromwell</name>
    <name type="synonym">Lithospermum officinale var. erythrorhizon</name>
    <dbReference type="NCBI Taxonomy" id="34254"/>
    <lineage>
        <taxon>Eukaryota</taxon>
        <taxon>Viridiplantae</taxon>
        <taxon>Streptophyta</taxon>
        <taxon>Embryophyta</taxon>
        <taxon>Tracheophyta</taxon>
        <taxon>Spermatophyta</taxon>
        <taxon>Magnoliopsida</taxon>
        <taxon>eudicotyledons</taxon>
        <taxon>Gunneridae</taxon>
        <taxon>Pentapetalae</taxon>
        <taxon>asterids</taxon>
        <taxon>lamiids</taxon>
        <taxon>Boraginales</taxon>
        <taxon>Boraginaceae</taxon>
        <taxon>Boraginoideae</taxon>
        <taxon>Lithospermeae</taxon>
        <taxon>Lithospermum</taxon>
    </lineage>
</organism>